<dbReference type="EMBL" id="QRAP01000006">
    <property type="protein sequence ID" value="RDK89994.1"/>
    <property type="molecule type" value="Genomic_DNA"/>
</dbReference>
<organism evidence="9 10">
    <name type="scientific">Enterobacillus tribolii</name>
    <dbReference type="NCBI Taxonomy" id="1487935"/>
    <lineage>
        <taxon>Bacteria</taxon>
        <taxon>Pseudomonadati</taxon>
        <taxon>Pseudomonadota</taxon>
        <taxon>Gammaproteobacteria</taxon>
        <taxon>Enterobacterales</taxon>
        <taxon>Hafniaceae</taxon>
        <taxon>Enterobacillus</taxon>
    </lineage>
</organism>
<accession>A0A370QNQ2</accession>
<feature type="transmembrane region" description="Helical" evidence="6">
    <location>
        <begin position="215"/>
        <end position="235"/>
    </location>
</feature>
<evidence type="ECO:0000256" key="5">
    <source>
        <dbReference type="ARBA" id="ARBA00023136"/>
    </source>
</evidence>
<comment type="subcellular location">
    <subcellularLocation>
        <location evidence="1">Cell membrane</location>
        <topology evidence="1">Multi-pass membrane protein</topology>
    </subcellularLocation>
</comment>
<dbReference type="AlphaFoldDB" id="A0A370QNQ2"/>
<dbReference type="Gene3D" id="3.30.450.20">
    <property type="entry name" value="PAS domain"/>
    <property type="match status" value="1"/>
</dbReference>
<proteinExistence type="predicted"/>
<evidence type="ECO:0000256" key="6">
    <source>
        <dbReference type="SAM" id="Phobius"/>
    </source>
</evidence>
<dbReference type="RefSeq" id="WP_162844405.1">
    <property type="nucleotide sequence ID" value="NZ_QRAP01000006.1"/>
</dbReference>
<dbReference type="Proteomes" id="UP000254848">
    <property type="component" value="Unassembled WGS sequence"/>
</dbReference>
<sequence>MWHKLFGYLYKNIVPLIPWIILYYLMSILSTELNNSDEESWYQSGVIMAAFLWSPRRHWLLLFIAFFLAEVTANIPALAHEHPVIYTLIFMALTSTKVLIALSVQYFSRKYDELSAIVTWIVSTIILNLIMAFLIYSFVQYYLNVALLDTFWENYSSEVTGILSATPVIMGFLFTHINQKYINLKNVSLGITAIILLIGAAELIFNGTIAHVDKAILHLPPGVSSLLSLCLLIILSIILSQIWGNPGGSIALLIIAAFSGYYTLRETGPFFISSLADEEPLLIAQCFLAIAALMMMFIRVLTSYKDNGKTMWQIQANYHLETGSGKFHWDNLPAWFSAAPHEDMEDIGNVLHHIHTDDRDAAAEHWQQPWDAGGPRVIRFRFKSRQGSWLWITDVSQILRQDPHTRTIVGCWKVSSTANNAPASIMGRVWQS</sequence>
<evidence type="ECO:0000256" key="2">
    <source>
        <dbReference type="ARBA" id="ARBA00022475"/>
    </source>
</evidence>
<evidence type="ECO:0000313" key="9">
    <source>
        <dbReference type="EMBL" id="RDK89994.1"/>
    </source>
</evidence>
<feature type="transmembrane region" description="Helical" evidence="6">
    <location>
        <begin position="6"/>
        <end position="26"/>
    </location>
</feature>
<dbReference type="Pfam" id="PF08447">
    <property type="entry name" value="PAS_3"/>
    <property type="match status" value="1"/>
</dbReference>
<feature type="transmembrane region" description="Helical" evidence="6">
    <location>
        <begin position="282"/>
        <end position="301"/>
    </location>
</feature>
<feature type="domain" description="PAS fold-3" evidence="8">
    <location>
        <begin position="344"/>
        <end position="402"/>
    </location>
</feature>
<feature type="transmembrane region" description="Helical" evidence="6">
    <location>
        <begin position="59"/>
        <end position="79"/>
    </location>
</feature>
<evidence type="ECO:0000256" key="1">
    <source>
        <dbReference type="ARBA" id="ARBA00004651"/>
    </source>
</evidence>
<reference evidence="9 10" key="1">
    <citation type="submission" date="2018-07" db="EMBL/GenBank/DDBJ databases">
        <title>Genomic Encyclopedia of Type Strains, Phase IV (KMG-IV): sequencing the most valuable type-strain genomes for metagenomic binning, comparative biology and taxonomic classification.</title>
        <authorList>
            <person name="Goeker M."/>
        </authorList>
    </citation>
    <scope>NUCLEOTIDE SEQUENCE [LARGE SCALE GENOMIC DNA]</scope>
    <source>
        <strain evidence="9 10">DSM 103736</strain>
    </source>
</reference>
<dbReference type="InterPro" id="IPR007895">
    <property type="entry name" value="MASE1"/>
</dbReference>
<name>A0A370QNQ2_9GAMM</name>
<dbReference type="InterPro" id="IPR013655">
    <property type="entry name" value="PAS_fold_3"/>
</dbReference>
<keyword evidence="2" id="KW-1003">Cell membrane</keyword>
<dbReference type="GO" id="GO:0005886">
    <property type="term" value="C:plasma membrane"/>
    <property type="evidence" value="ECO:0007669"/>
    <property type="project" value="UniProtKB-SubCell"/>
</dbReference>
<protein>
    <submittedName>
        <fullName evidence="9">PAS domain-containing protein</fullName>
    </submittedName>
</protein>
<feature type="domain" description="MASE1" evidence="7">
    <location>
        <begin position="39"/>
        <end position="302"/>
    </location>
</feature>
<feature type="transmembrane region" description="Helical" evidence="6">
    <location>
        <begin position="116"/>
        <end position="139"/>
    </location>
</feature>
<dbReference type="SUPFAM" id="SSF55785">
    <property type="entry name" value="PYP-like sensor domain (PAS domain)"/>
    <property type="match status" value="1"/>
</dbReference>
<dbReference type="Pfam" id="PF05231">
    <property type="entry name" value="MASE1"/>
    <property type="match status" value="1"/>
</dbReference>
<evidence type="ECO:0000313" key="10">
    <source>
        <dbReference type="Proteomes" id="UP000254848"/>
    </source>
</evidence>
<dbReference type="InterPro" id="IPR035965">
    <property type="entry name" value="PAS-like_dom_sf"/>
</dbReference>
<feature type="transmembrane region" description="Helical" evidence="6">
    <location>
        <begin position="159"/>
        <end position="177"/>
    </location>
</feature>
<keyword evidence="10" id="KW-1185">Reference proteome</keyword>
<evidence type="ECO:0000259" key="8">
    <source>
        <dbReference type="Pfam" id="PF08447"/>
    </source>
</evidence>
<keyword evidence="4 6" id="KW-1133">Transmembrane helix</keyword>
<evidence type="ECO:0000256" key="3">
    <source>
        <dbReference type="ARBA" id="ARBA00022692"/>
    </source>
</evidence>
<keyword evidence="5 6" id="KW-0472">Membrane</keyword>
<keyword evidence="3 6" id="KW-0812">Transmembrane</keyword>
<evidence type="ECO:0000256" key="4">
    <source>
        <dbReference type="ARBA" id="ARBA00022989"/>
    </source>
</evidence>
<gene>
    <name evidence="9" type="ORF">C8D90_106200</name>
</gene>
<evidence type="ECO:0000259" key="7">
    <source>
        <dbReference type="Pfam" id="PF05231"/>
    </source>
</evidence>
<comment type="caution">
    <text evidence="9">The sequence shown here is derived from an EMBL/GenBank/DDBJ whole genome shotgun (WGS) entry which is preliminary data.</text>
</comment>
<feature type="transmembrane region" description="Helical" evidence="6">
    <location>
        <begin position="85"/>
        <end position="104"/>
    </location>
</feature>
<feature type="transmembrane region" description="Helical" evidence="6">
    <location>
        <begin position="189"/>
        <end position="209"/>
    </location>
</feature>
<feature type="transmembrane region" description="Helical" evidence="6">
    <location>
        <begin position="242"/>
        <end position="262"/>
    </location>
</feature>